<dbReference type="PROSITE" id="PS50297">
    <property type="entry name" value="ANK_REP_REGION"/>
    <property type="match status" value="4"/>
</dbReference>
<evidence type="ECO:0000313" key="6">
    <source>
        <dbReference type="EMBL" id="KAK9416937.1"/>
    </source>
</evidence>
<keyword evidence="7" id="KW-1185">Reference proteome</keyword>
<evidence type="ECO:0000259" key="5">
    <source>
        <dbReference type="PROSITE" id="PS50011"/>
    </source>
</evidence>
<evidence type="ECO:0000313" key="7">
    <source>
        <dbReference type="Proteomes" id="UP001408356"/>
    </source>
</evidence>
<proteinExistence type="predicted"/>
<keyword evidence="1" id="KW-0677">Repeat</keyword>
<dbReference type="InterPro" id="IPR000719">
    <property type="entry name" value="Prot_kinase_dom"/>
</dbReference>
<feature type="compositionally biased region" description="Low complexity" evidence="4">
    <location>
        <begin position="1"/>
        <end position="15"/>
    </location>
</feature>
<evidence type="ECO:0000256" key="1">
    <source>
        <dbReference type="ARBA" id="ARBA00022737"/>
    </source>
</evidence>
<dbReference type="SMART" id="SM00248">
    <property type="entry name" value="ANK"/>
    <property type="match status" value="7"/>
</dbReference>
<evidence type="ECO:0000256" key="3">
    <source>
        <dbReference type="PROSITE-ProRule" id="PRU00023"/>
    </source>
</evidence>
<organism evidence="6 7">
    <name type="scientific">Seiridium unicorne</name>
    <dbReference type="NCBI Taxonomy" id="138068"/>
    <lineage>
        <taxon>Eukaryota</taxon>
        <taxon>Fungi</taxon>
        <taxon>Dikarya</taxon>
        <taxon>Ascomycota</taxon>
        <taxon>Pezizomycotina</taxon>
        <taxon>Sordariomycetes</taxon>
        <taxon>Xylariomycetidae</taxon>
        <taxon>Amphisphaeriales</taxon>
        <taxon>Sporocadaceae</taxon>
        <taxon>Seiridium</taxon>
    </lineage>
</organism>
<dbReference type="SMART" id="SM00220">
    <property type="entry name" value="S_TKc"/>
    <property type="match status" value="1"/>
</dbReference>
<dbReference type="Gene3D" id="1.25.40.20">
    <property type="entry name" value="Ankyrin repeat-containing domain"/>
    <property type="match status" value="2"/>
</dbReference>
<feature type="repeat" description="ANK" evidence="3">
    <location>
        <begin position="824"/>
        <end position="856"/>
    </location>
</feature>
<dbReference type="PROSITE" id="PS50011">
    <property type="entry name" value="PROTEIN_KINASE_DOM"/>
    <property type="match status" value="1"/>
</dbReference>
<dbReference type="Pfam" id="PF00023">
    <property type="entry name" value="Ank"/>
    <property type="match status" value="2"/>
</dbReference>
<dbReference type="Pfam" id="PF12796">
    <property type="entry name" value="Ank_2"/>
    <property type="match status" value="1"/>
</dbReference>
<dbReference type="InterPro" id="IPR036770">
    <property type="entry name" value="Ankyrin_rpt-contain_sf"/>
</dbReference>
<protein>
    <recommendedName>
        <fullName evidence="5">Protein kinase domain-containing protein</fullName>
    </recommendedName>
</protein>
<dbReference type="PANTHER" id="PTHR24198:SF165">
    <property type="entry name" value="ANKYRIN REPEAT-CONTAINING PROTEIN-RELATED"/>
    <property type="match status" value="1"/>
</dbReference>
<dbReference type="SUPFAM" id="SSF56112">
    <property type="entry name" value="Protein kinase-like (PK-like)"/>
    <property type="match status" value="1"/>
</dbReference>
<reference evidence="6 7" key="1">
    <citation type="journal article" date="2024" name="J. Plant Pathol.">
        <title>Sequence and assembly of the genome of Seiridium unicorne, isolate CBS 538.82, causal agent of cypress canker disease.</title>
        <authorList>
            <person name="Scali E."/>
            <person name="Rocca G.D."/>
            <person name="Danti R."/>
            <person name="Garbelotto M."/>
            <person name="Barberini S."/>
            <person name="Baroncelli R."/>
            <person name="Emiliani G."/>
        </authorList>
    </citation>
    <scope>NUCLEOTIDE SEQUENCE [LARGE SCALE GENOMIC DNA]</scope>
    <source>
        <strain evidence="6 7">BM-138-508</strain>
    </source>
</reference>
<dbReference type="EMBL" id="JARVKF010000402">
    <property type="protein sequence ID" value="KAK9416937.1"/>
    <property type="molecule type" value="Genomic_DNA"/>
</dbReference>
<dbReference type="Proteomes" id="UP001408356">
    <property type="component" value="Unassembled WGS sequence"/>
</dbReference>
<dbReference type="SUPFAM" id="SSF48403">
    <property type="entry name" value="Ankyrin repeat"/>
    <property type="match status" value="1"/>
</dbReference>
<accession>A0ABR2UQX2</accession>
<feature type="repeat" description="ANK" evidence="3">
    <location>
        <begin position="649"/>
        <end position="681"/>
    </location>
</feature>
<dbReference type="PROSITE" id="PS00108">
    <property type="entry name" value="PROTEIN_KINASE_ST"/>
    <property type="match status" value="1"/>
</dbReference>
<evidence type="ECO:0000256" key="4">
    <source>
        <dbReference type="SAM" id="MobiDB-lite"/>
    </source>
</evidence>
<dbReference type="CDD" id="cd00180">
    <property type="entry name" value="PKc"/>
    <property type="match status" value="1"/>
</dbReference>
<sequence length="1106" mass="122095">MDEVSSYQSRVRSSRIASTEPSEAPEHSNITASTELWRDLAGLKEIIAVLRASNIPEPAVVTGPDKYIGQGSQFIVQEGSMMIPAVSNFTYHRVAIKRPKFALDPNKPFSIIDGSAQSHLKNLATEVKALTAPELRNHLNVVRLLAWSTLEGDTSYSPPLLVMELASSDMHSFLKQEAGEPSLKQKYFLCNDIASGLDAIHKCGFVHGDLKPANILMFSLQDRALAKLADFGLSFGDSDKTATSFRLGGTSGWQAPEVEAGQPLNLLEASKADNYSFGIVIWSIYLACGDPPKGLNATDRKDWAIEELERANTSQTTDPTVFRVLDDVIPALLCQDAAARPTNLVELLIRQGKQFMHPDPLIVNEPQEIVGVSSEQHVPESRTGLQQMESFPWEVSSRLNPLVRSLIPRFMENDNNANGSVIFNVFLDFTTMELRPETRNTSGYSPWDVVMAAARRGHLPAKAVIPDVLHFYQDGVPDQLRTQLLGYLSRAVGTGSTFARKHLERRDPEALCAAYQRFEADGGYGGFYHSRPPEHRLHRITALGSLSDLTGYLESMSNTDLDHRTPQGETALYLACSRGSWGIVDKLLSSGAKITEKCTKFGITCAHWLFAFDTTLQDTVIGRLIQKGADINAKVTEPFPLFHYPFQVPAGTPLHWAVTTHVHTTIRALVEHGADITIRDGCDPYKFDERVRVLGTYDSLYDEVTSFSETSTQGLSALDYAAMDHDPFLFELLVSSQRDVEINATDEEGFSVLHRLGTSPLRRTRSGCSFSFLPFQGNPTDLEDQLRRTVRAIVSLGGDLNQLTTPNIHLAQEEQNKGMTIEWNSYTPLMLAALGGRSTVVKVLLEAGADANKENEGGITALHYFCENQGPAREIARLLISAGAKVTHSSKTGVTPLQRAADAHNVDVMDRMLSHGANIEDTVKNPRSQLEGSSVIACLVRRGYVGNVFDETYDISVSASIERWLTVYADHDQRRRVLTRCAPNSGTLLYTFAGAFMRHSVAALIRLGAGVNSVSTQWHLEWLGDRRMKIISQETPLDAVIRYKGLNDDIMNKHRRKTIPENNHICMRAESVIKALLEAGGTRAPKSETAEPTLPDSKAGEVKELI</sequence>
<feature type="region of interest" description="Disordered" evidence="4">
    <location>
        <begin position="1082"/>
        <end position="1106"/>
    </location>
</feature>
<feature type="repeat" description="ANK" evidence="3">
    <location>
        <begin position="892"/>
        <end position="924"/>
    </location>
</feature>
<dbReference type="PANTHER" id="PTHR24198">
    <property type="entry name" value="ANKYRIN REPEAT AND PROTEIN KINASE DOMAIN-CONTAINING PROTEIN"/>
    <property type="match status" value="1"/>
</dbReference>
<gene>
    <name evidence="6" type="ORF">SUNI508_09176</name>
</gene>
<dbReference type="InterPro" id="IPR008271">
    <property type="entry name" value="Ser/Thr_kinase_AS"/>
</dbReference>
<feature type="domain" description="Protein kinase" evidence="5">
    <location>
        <begin position="62"/>
        <end position="356"/>
    </location>
</feature>
<feature type="repeat" description="ANK" evidence="3">
    <location>
        <begin position="567"/>
        <end position="599"/>
    </location>
</feature>
<dbReference type="Pfam" id="PF07714">
    <property type="entry name" value="PK_Tyr_Ser-Thr"/>
    <property type="match status" value="1"/>
</dbReference>
<keyword evidence="2 3" id="KW-0040">ANK repeat</keyword>
<dbReference type="PROSITE" id="PS50088">
    <property type="entry name" value="ANK_REPEAT"/>
    <property type="match status" value="4"/>
</dbReference>
<name>A0ABR2UQX2_9PEZI</name>
<dbReference type="InterPro" id="IPR001245">
    <property type="entry name" value="Ser-Thr/Tyr_kinase_cat_dom"/>
</dbReference>
<dbReference type="Gene3D" id="1.10.510.10">
    <property type="entry name" value="Transferase(Phosphotransferase) domain 1"/>
    <property type="match status" value="1"/>
</dbReference>
<comment type="caution">
    <text evidence="6">The sequence shown here is derived from an EMBL/GenBank/DDBJ whole genome shotgun (WGS) entry which is preliminary data.</text>
</comment>
<dbReference type="InterPro" id="IPR002110">
    <property type="entry name" value="Ankyrin_rpt"/>
</dbReference>
<dbReference type="InterPro" id="IPR011009">
    <property type="entry name" value="Kinase-like_dom_sf"/>
</dbReference>
<evidence type="ECO:0000256" key="2">
    <source>
        <dbReference type="ARBA" id="ARBA00023043"/>
    </source>
</evidence>
<feature type="region of interest" description="Disordered" evidence="4">
    <location>
        <begin position="1"/>
        <end position="30"/>
    </location>
</feature>